<dbReference type="InterPro" id="IPR029069">
    <property type="entry name" value="HotDog_dom_sf"/>
</dbReference>
<dbReference type="GO" id="GO:0061522">
    <property type="term" value="F:1,4-dihydroxy-2-naphthoyl-CoA thioesterase activity"/>
    <property type="evidence" value="ECO:0007669"/>
    <property type="project" value="TreeGrafter"/>
</dbReference>
<dbReference type="NCBIfam" id="TIGR00369">
    <property type="entry name" value="unchar_dom_1"/>
    <property type="match status" value="1"/>
</dbReference>
<dbReference type="SUPFAM" id="SSF54637">
    <property type="entry name" value="Thioesterase/thiol ester dehydrase-isomerase"/>
    <property type="match status" value="1"/>
</dbReference>
<dbReference type="EMBL" id="BIFS01000001">
    <property type="protein sequence ID" value="GCE18127.1"/>
    <property type="molecule type" value="Genomic_DNA"/>
</dbReference>
<dbReference type="PANTHER" id="PTHR43240:SF5">
    <property type="entry name" value="1,4-DIHYDROXY-2-NAPHTHOYL-COA THIOESTERASE 1"/>
    <property type="match status" value="1"/>
</dbReference>
<dbReference type="OrthoDB" id="9798208at2"/>
<accession>A0A402AG86</accession>
<gene>
    <name evidence="4" type="ORF">KDK_19270</name>
</gene>
<proteinExistence type="inferred from homology"/>
<organism evidence="4 5">
    <name type="scientific">Dictyobacter kobayashii</name>
    <dbReference type="NCBI Taxonomy" id="2014872"/>
    <lineage>
        <taxon>Bacteria</taxon>
        <taxon>Bacillati</taxon>
        <taxon>Chloroflexota</taxon>
        <taxon>Ktedonobacteria</taxon>
        <taxon>Ktedonobacterales</taxon>
        <taxon>Dictyobacteraceae</taxon>
        <taxon>Dictyobacter</taxon>
    </lineage>
</organism>
<feature type="domain" description="Thioesterase" evidence="3">
    <location>
        <begin position="51"/>
        <end position="128"/>
    </location>
</feature>
<comment type="similarity">
    <text evidence="1">Belongs to the thioesterase PaaI family.</text>
</comment>
<sequence>MDATQQEILERLNASGKGTVLEALDISVVEATKEKVVASMPISSKHLQLVGYLHGGVSVVLAETVASLASVMNIDTARQMAFGLEINANHLRPKRDGQLFAVATPIHMGRTTHVWDVRISDEKEKLICISRCTVAVVDRPPDDGDPLFKK</sequence>
<evidence type="ECO:0000313" key="4">
    <source>
        <dbReference type="EMBL" id="GCE18127.1"/>
    </source>
</evidence>
<dbReference type="CDD" id="cd03443">
    <property type="entry name" value="PaaI_thioesterase"/>
    <property type="match status" value="1"/>
</dbReference>
<keyword evidence="2" id="KW-0378">Hydrolase</keyword>
<evidence type="ECO:0000259" key="3">
    <source>
        <dbReference type="Pfam" id="PF03061"/>
    </source>
</evidence>
<dbReference type="PANTHER" id="PTHR43240">
    <property type="entry name" value="1,4-DIHYDROXY-2-NAPHTHOYL-COA THIOESTERASE 1"/>
    <property type="match status" value="1"/>
</dbReference>
<protein>
    <submittedName>
        <fullName evidence="4">Esterase</fullName>
    </submittedName>
</protein>
<dbReference type="GO" id="GO:0005829">
    <property type="term" value="C:cytosol"/>
    <property type="evidence" value="ECO:0007669"/>
    <property type="project" value="TreeGrafter"/>
</dbReference>
<comment type="caution">
    <text evidence="4">The sequence shown here is derived from an EMBL/GenBank/DDBJ whole genome shotgun (WGS) entry which is preliminary data.</text>
</comment>
<dbReference type="Proteomes" id="UP000287188">
    <property type="component" value="Unassembled WGS sequence"/>
</dbReference>
<evidence type="ECO:0000256" key="1">
    <source>
        <dbReference type="ARBA" id="ARBA00008324"/>
    </source>
</evidence>
<dbReference type="RefSeq" id="WP_126549713.1">
    <property type="nucleotide sequence ID" value="NZ_BIFS01000001.1"/>
</dbReference>
<evidence type="ECO:0000313" key="5">
    <source>
        <dbReference type="Proteomes" id="UP000287188"/>
    </source>
</evidence>
<dbReference type="InterPro" id="IPR006683">
    <property type="entry name" value="Thioestr_dom"/>
</dbReference>
<dbReference type="AlphaFoldDB" id="A0A402AG86"/>
<dbReference type="Gene3D" id="3.10.129.10">
    <property type="entry name" value="Hotdog Thioesterase"/>
    <property type="match status" value="1"/>
</dbReference>
<evidence type="ECO:0000256" key="2">
    <source>
        <dbReference type="ARBA" id="ARBA00022801"/>
    </source>
</evidence>
<dbReference type="Pfam" id="PF03061">
    <property type="entry name" value="4HBT"/>
    <property type="match status" value="1"/>
</dbReference>
<name>A0A402AG86_9CHLR</name>
<dbReference type="InterPro" id="IPR003736">
    <property type="entry name" value="PAAI_dom"/>
</dbReference>
<reference evidence="5" key="1">
    <citation type="submission" date="2018-12" db="EMBL/GenBank/DDBJ databases">
        <title>Tengunoibacter tsumagoiensis gen. nov., sp. nov., Dictyobacter kobayashii sp. nov., D. alpinus sp. nov., and D. joshuensis sp. nov. and description of Dictyobacteraceae fam. nov. within the order Ktedonobacterales isolated from Tengu-no-mugimeshi.</title>
        <authorList>
            <person name="Wang C.M."/>
            <person name="Zheng Y."/>
            <person name="Sakai Y."/>
            <person name="Toyoda A."/>
            <person name="Minakuchi Y."/>
            <person name="Abe K."/>
            <person name="Yokota A."/>
            <person name="Yabe S."/>
        </authorList>
    </citation>
    <scope>NUCLEOTIDE SEQUENCE [LARGE SCALE GENOMIC DNA]</scope>
    <source>
        <strain evidence="5">Uno11</strain>
    </source>
</reference>
<keyword evidence="5" id="KW-1185">Reference proteome</keyword>